<proteinExistence type="predicted"/>
<accession>A0A9X1UGH9</accession>
<protein>
    <submittedName>
        <fullName evidence="1">Uncharacterized protein</fullName>
    </submittedName>
</protein>
<evidence type="ECO:0000313" key="2">
    <source>
        <dbReference type="Proteomes" id="UP001139054"/>
    </source>
</evidence>
<sequence>NLITSRTWRIANLSVGIQVPLRKAERRDRSGASRGLVTPGDIIPEWWARSSRNGGRHQIGTVGEIIPEWWATSSGISNSGVSCRENACSRSFSKMKNGAARQD</sequence>
<name>A0A9X1UGH9_9BRAD</name>
<dbReference type="RefSeq" id="WP_237890215.1">
    <property type="nucleotide sequence ID" value="NZ_JAKLTY010000007.1"/>
</dbReference>
<organism evidence="1 2">
    <name type="scientific">Bradyrhizobium zhengyangense</name>
    <dbReference type="NCBI Taxonomy" id="2911009"/>
    <lineage>
        <taxon>Bacteria</taxon>
        <taxon>Pseudomonadati</taxon>
        <taxon>Pseudomonadota</taxon>
        <taxon>Alphaproteobacteria</taxon>
        <taxon>Hyphomicrobiales</taxon>
        <taxon>Nitrobacteraceae</taxon>
        <taxon>Bradyrhizobium</taxon>
    </lineage>
</organism>
<dbReference type="EMBL" id="JAKLTY010000007">
    <property type="protein sequence ID" value="MCG2627392.1"/>
    <property type="molecule type" value="Genomic_DNA"/>
</dbReference>
<gene>
    <name evidence="1" type="ORF">L6654_12210</name>
</gene>
<evidence type="ECO:0000313" key="1">
    <source>
        <dbReference type="EMBL" id="MCG2627392.1"/>
    </source>
</evidence>
<dbReference type="Proteomes" id="UP001139054">
    <property type="component" value="Unassembled WGS sequence"/>
</dbReference>
<reference evidence="1" key="1">
    <citation type="submission" date="2022-01" db="EMBL/GenBank/DDBJ databases">
        <title>Genome sequnece data of strain Bradyrhizobium sp. nov.</title>
        <authorList>
            <person name="Zhang J."/>
        </authorList>
    </citation>
    <scope>NUCLEOTIDE SEQUENCE</scope>
    <source>
        <strain evidence="1">WYCCWR 13023</strain>
    </source>
</reference>
<dbReference type="AlphaFoldDB" id="A0A9X1UGH9"/>
<feature type="non-terminal residue" evidence="1">
    <location>
        <position position="1"/>
    </location>
</feature>
<comment type="caution">
    <text evidence="1">The sequence shown here is derived from an EMBL/GenBank/DDBJ whole genome shotgun (WGS) entry which is preliminary data.</text>
</comment>